<feature type="transmembrane region" description="Helical" evidence="6">
    <location>
        <begin position="231"/>
        <end position="257"/>
    </location>
</feature>
<dbReference type="InterPro" id="IPR003838">
    <property type="entry name" value="ABC3_permease_C"/>
</dbReference>
<feature type="transmembrane region" description="Helical" evidence="6">
    <location>
        <begin position="51"/>
        <end position="76"/>
    </location>
</feature>
<evidence type="ECO:0000256" key="4">
    <source>
        <dbReference type="ARBA" id="ARBA00022989"/>
    </source>
</evidence>
<feature type="transmembrane region" description="Helical" evidence="6">
    <location>
        <begin position="285"/>
        <end position="307"/>
    </location>
</feature>
<dbReference type="RefSeq" id="WP_069159065.1">
    <property type="nucleotide sequence ID" value="NZ_DBFYTC010000077.1"/>
</dbReference>
<dbReference type="GO" id="GO:0055085">
    <property type="term" value="P:transmembrane transport"/>
    <property type="evidence" value="ECO:0007669"/>
    <property type="project" value="UniProtKB-UniRule"/>
</dbReference>
<evidence type="ECO:0000313" key="9">
    <source>
        <dbReference type="Proteomes" id="UP000095003"/>
    </source>
</evidence>
<comment type="caution">
    <text evidence="8">The sequence shown here is derived from an EMBL/GenBank/DDBJ whole genome shotgun (WGS) entry which is preliminary data.</text>
</comment>
<reference evidence="8 9" key="1">
    <citation type="submission" date="2016-07" db="EMBL/GenBank/DDBJ databases">
        <title>Characterization of isolates of Eisenbergiella tayi derived from blood cultures, using whole genome sequencing.</title>
        <authorList>
            <person name="Burdz T."/>
            <person name="Wiebe D."/>
            <person name="Huynh C."/>
            <person name="Bernard K."/>
        </authorList>
    </citation>
    <scope>NUCLEOTIDE SEQUENCE [LARGE SCALE GENOMIC DNA]</scope>
    <source>
        <strain evidence="8 9">NML 120489</strain>
    </source>
</reference>
<dbReference type="PATRIC" id="fig|1432052.3.peg.6164"/>
<dbReference type="EMBL" id="MCGI01000006">
    <property type="protein sequence ID" value="ODM08240.1"/>
    <property type="molecule type" value="Genomic_DNA"/>
</dbReference>
<feature type="transmembrane region" description="Helical" evidence="6">
    <location>
        <begin position="17"/>
        <end position="39"/>
    </location>
</feature>
<evidence type="ECO:0000256" key="2">
    <source>
        <dbReference type="ARBA" id="ARBA00022475"/>
    </source>
</evidence>
<evidence type="ECO:0000313" key="8">
    <source>
        <dbReference type="EMBL" id="ODM08240.1"/>
    </source>
</evidence>
<protein>
    <submittedName>
        <fullName evidence="8">Bacitracin export permease protein BceB</fullName>
    </submittedName>
</protein>
<name>A0A1E3AHK6_9FIRM</name>
<comment type="similarity">
    <text evidence="6">Belongs to the ABC-4 integral membrane protein family.</text>
</comment>
<organism evidence="8 9">
    <name type="scientific">Eisenbergiella tayi</name>
    <dbReference type="NCBI Taxonomy" id="1432052"/>
    <lineage>
        <taxon>Bacteria</taxon>
        <taxon>Bacillati</taxon>
        <taxon>Bacillota</taxon>
        <taxon>Clostridia</taxon>
        <taxon>Lachnospirales</taxon>
        <taxon>Lachnospiraceae</taxon>
        <taxon>Eisenbergiella</taxon>
    </lineage>
</organism>
<dbReference type="Proteomes" id="UP000095003">
    <property type="component" value="Unassembled WGS sequence"/>
</dbReference>
<comment type="subcellular location">
    <subcellularLocation>
        <location evidence="1 6">Cell membrane</location>
        <topology evidence="1 6">Multi-pass membrane protein</topology>
    </subcellularLocation>
</comment>
<evidence type="ECO:0000256" key="3">
    <source>
        <dbReference type="ARBA" id="ARBA00022692"/>
    </source>
</evidence>
<dbReference type="InterPro" id="IPR027022">
    <property type="entry name" value="ABC_permease_BceB-typ"/>
</dbReference>
<keyword evidence="5 6" id="KW-0472">Membrane</keyword>
<dbReference type="AlphaFoldDB" id="A0A1E3AHK6"/>
<feature type="transmembrane region" description="Helical" evidence="6">
    <location>
        <begin position="654"/>
        <end position="674"/>
    </location>
</feature>
<dbReference type="PIRSF" id="PIRSF018968">
    <property type="entry name" value="ABC_permease_BceB"/>
    <property type="match status" value="1"/>
</dbReference>
<feature type="transmembrane region" description="Helical" evidence="6">
    <location>
        <begin position="551"/>
        <end position="577"/>
    </location>
</feature>
<evidence type="ECO:0000259" key="7">
    <source>
        <dbReference type="Pfam" id="PF02687"/>
    </source>
</evidence>
<dbReference type="GeneID" id="93301429"/>
<keyword evidence="3 6" id="KW-0812">Transmembrane</keyword>
<sequence length="680" mass="77400">MLIKLSLRNAKRTWRDYLVFFVTLLLIAAIMFSFNGLLFDPDIRRLQDDSAIMAVMLGIATFFILLVLTWLLQYMVRFMMSKRSREFATYLLLGMKRRQISKIFWGESLVLGIAAFLLGTGCGIFFRQFLFACFYALIGKSYQLNFCFTPAAFLMTVLCFFGCYLLSLAFHHKKFRGMNISGLLQADRENEQIREGNLIIGTTVFLAGFAGILSIILVLTFFSRSLEGGDIVFMMLLLILSIYLMYWGLASLFSLYLRKRGKRMYKGTNLFLIRQLSSKIRTMRFTFGTLTVLFTLALLGCSFALMLNRYQNTEINYKYPFSVNIVGNAGDSLKEEEEVIRRYSPDADTLVYKIYHNGSTSVKDYYYAHLKAFTKAGTEEEDNTGTPGLIPMPANMWGQYHAEDTFMKLSDYNVLRRMLGFEEAVLSGDGYLLQTKNRLVRELGDGIRDVTVPVKGKELHLERIYTDAFCQDGHNGSDYLLVVADETAEAMETYYTGLSSMIPGQLPDGLENALWNAHTEYSGINASGTDSMSLVISDILFSETLLEEGRWGYTMMSLPLIYIGLVYLCAALTILSVQQLSDSGKYRFHCHLLSSLGLRRRQINMTVLRQMFFFYLCPVIPAVLISGTIAWIVSGKFLDITGLNGTFFHYFGPSLVLFTGIYLLYFVAAYVGFVRDIWKE</sequence>
<feature type="transmembrane region" description="Helical" evidence="6">
    <location>
        <begin position="105"/>
        <end position="138"/>
    </location>
</feature>
<dbReference type="PANTHER" id="PTHR46795:SF3">
    <property type="entry name" value="ABC TRANSPORTER PERMEASE"/>
    <property type="match status" value="1"/>
</dbReference>
<feature type="transmembrane region" description="Helical" evidence="6">
    <location>
        <begin position="612"/>
        <end position="634"/>
    </location>
</feature>
<keyword evidence="4 6" id="KW-1133">Transmembrane helix</keyword>
<keyword evidence="2 6" id="KW-1003">Cell membrane</keyword>
<evidence type="ECO:0000256" key="5">
    <source>
        <dbReference type="ARBA" id="ARBA00023136"/>
    </source>
</evidence>
<dbReference type="Pfam" id="PF02687">
    <property type="entry name" value="FtsX"/>
    <property type="match status" value="1"/>
</dbReference>
<keyword evidence="6" id="KW-0813">Transport</keyword>
<evidence type="ECO:0000256" key="1">
    <source>
        <dbReference type="ARBA" id="ARBA00004651"/>
    </source>
</evidence>
<dbReference type="InterPro" id="IPR052536">
    <property type="entry name" value="ABC-4_Integral_Memb_Prot"/>
</dbReference>
<dbReference type="PANTHER" id="PTHR46795">
    <property type="entry name" value="ABC TRANSPORTER PERMEASE-RELATED-RELATED"/>
    <property type="match status" value="1"/>
</dbReference>
<gene>
    <name evidence="8" type="primary">bceB_5</name>
    <name evidence="8" type="ORF">BEH84_05565</name>
</gene>
<proteinExistence type="inferred from homology"/>
<feature type="transmembrane region" description="Helical" evidence="6">
    <location>
        <begin position="150"/>
        <end position="170"/>
    </location>
</feature>
<accession>A0A1E3AHK6</accession>
<dbReference type="GO" id="GO:0005886">
    <property type="term" value="C:plasma membrane"/>
    <property type="evidence" value="ECO:0007669"/>
    <property type="project" value="UniProtKB-SubCell"/>
</dbReference>
<feature type="transmembrane region" description="Helical" evidence="6">
    <location>
        <begin position="198"/>
        <end position="219"/>
    </location>
</feature>
<feature type="domain" description="ABC3 transporter permease C-terminal" evidence="7">
    <location>
        <begin position="59"/>
        <end position="168"/>
    </location>
</feature>
<evidence type="ECO:0000256" key="6">
    <source>
        <dbReference type="PIRNR" id="PIRNR018968"/>
    </source>
</evidence>